<gene>
    <name evidence="2" type="ORF">CC78DRAFT_528638</name>
</gene>
<dbReference type="EMBL" id="ML986580">
    <property type="protein sequence ID" value="KAF2270146.1"/>
    <property type="molecule type" value="Genomic_DNA"/>
</dbReference>
<evidence type="ECO:0000313" key="2">
    <source>
        <dbReference type="EMBL" id="KAF2270146.1"/>
    </source>
</evidence>
<organism evidence="2 3">
    <name type="scientific">Lojkania enalia</name>
    <dbReference type="NCBI Taxonomy" id="147567"/>
    <lineage>
        <taxon>Eukaryota</taxon>
        <taxon>Fungi</taxon>
        <taxon>Dikarya</taxon>
        <taxon>Ascomycota</taxon>
        <taxon>Pezizomycotina</taxon>
        <taxon>Dothideomycetes</taxon>
        <taxon>Pleosporomycetidae</taxon>
        <taxon>Pleosporales</taxon>
        <taxon>Pleosporales incertae sedis</taxon>
        <taxon>Lojkania</taxon>
    </lineage>
</organism>
<keyword evidence="3" id="KW-1185">Reference proteome</keyword>
<name>A0A9P4NBD8_9PLEO</name>
<evidence type="ECO:0000313" key="3">
    <source>
        <dbReference type="Proteomes" id="UP000800093"/>
    </source>
</evidence>
<keyword evidence="1" id="KW-0732">Signal</keyword>
<feature type="chain" id="PRO_5040160450" evidence="1">
    <location>
        <begin position="17"/>
        <end position="96"/>
    </location>
</feature>
<accession>A0A9P4NBD8</accession>
<reference evidence="3" key="1">
    <citation type="journal article" date="2020" name="Stud. Mycol.">
        <title>101 Dothideomycetes genomes: A test case for predicting lifestyles and emergence of pathogens.</title>
        <authorList>
            <person name="Haridas S."/>
            <person name="Albert R."/>
            <person name="Binder M."/>
            <person name="Bloem J."/>
            <person name="LaButti K."/>
            <person name="Salamov A."/>
            <person name="Andreopoulos B."/>
            <person name="Baker S."/>
            <person name="Barry K."/>
            <person name="Bills G."/>
            <person name="Bluhm B."/>
            <person name="Cannon C."/>
            <person name="Castanera R."/>
            <person name="Culley D."/>
            <person name="Daum C."/>
            <person name="Ezra D."/>
            <person name="Gonzalez J."/>
            <person name="Henrissat B."/>
            <person name="Kuo A."/>
            <person name="Liang C."/>
            <person name="Lipzen A."/>
            <person name="Lutzoni F."/>
            <person name="Magnuson J."/>
            <person name="Mondo S."/>
            <person name="Nolan M."/>
            <person name="Ohm R."/>
            <person name="Pangilinan J."/>
            <person name="Park H.-J."/>
            <person name="Ramirez L."/>
            <person name="Alfaro M."/>
            <person name="Sun H."/>
            <person name="Tritt A."/>
            <person name="Yoshinaga Y."/>
            <person name="Zwiers L.-H."/>
            <person name="Turgeon B."/>
            <person name="Goodwin S."/>
            <person name="Spatafora J."/>
            <person name="Crous P."/>
            <person name="Grigoriev I."/>
        </authorList>
    </citation>
    <scope>NUCLEOTIDE SEQUENCE [LARGE SCALE GENOMIC DNA]</scope>
    <source>
        <strain evidence="3">CBS 304.66</strain>
    </source>
</reference>
<evidence type="ECO:0000256" key="1">
    <source>
        <dbReference type="SAM" id="SignalP"/>
    </source>
</evidence>
<protein>
    <submittedName>
        <fullName evidence="2">Uncharacterized protein</fullName>
    </submittedName>
</protein>
<comment type="caution">
    <text evidence="2">The sequence shown here is derived from an EMBL/GenBank/DDBJ whole genome shotgun (WGS) entry which is preliminary data.</text>
</comment>
<dbReference type="AlphaFoldDB" id="A0A9P4NBD8"/>
<proteinExistence type="predicted"/>
<dbReference type="Proteomes" id="UP000800093">
    <property type="component" value="Unassembled WGS sequence"/>
</dbReference>
<sequence length="96" mass="10735">MVVWVCFVSLPRLLIAVVTEDDPGNAIAACGHTLSLSFAIERSRDGVAIRDEAQLQIDKSDEEPFNDLSDNFKCLLGMRKLQSDAESEKADVFLWY</sequence>
<feature type="signal peptide" evidence="1">
    <location>
        <begin position="1"/>
        <end position="16"/>
    </location>
</feature>